<organism evidence="1 2">
    <name type="scientific">Zingiber officinale</name>
    <name type="common">Ginger</name>
    <name type="synonym">Amomum zingiber</name>
    <dbReference type="NCBI Taxonomy" id="94328"/>
    <lineage>
        <taxon>Eukaryota</taxon>
        <taxon>Viridiplantae</taxon>
        <taxon>Streptophyta</taxon>
        <taxon>Embryophyta</taxon>
        <taxon>Tracheophyta</taxon>
        <taxon>Spermatophyta</taxon>
        <taxon>Magnoliopsida</taxon>
        <taxon>Liliopsida</taxon>
        <taxon>Zingiberales</taxon>
        <taxon>Zingiberaceae</taxon>
        <taxon>Zingiber</taxon>
    </lineage>
</organism>
<dbReference type="OrthoDB" id="342190at2759"/>
<dbReference type="Proteomes" id="UP000734854">
    <property type="component" value="Unassembled WGS sequence"/>
</dbReference>
<evidence type="ECO:0000313" key="2">
    <source>
        <dbReference type="Proteomes" id="UP000734854"/>
    </source>
</evidence>
<name>A0A8J5GDD6_ZINOF</name>
<keyword evidence="2" id="KW-1185">Reference proteome</keyword>
<accession>A0A8J5GDD6</accession>
<dbReference type="PANTHER" id="PTHR37807">
    <property type="entry name" value="OS07G0160300 PROTEIN"/>
    <property type="match status" value="1"/>
</dbReference>
<dbReference type="EMBL" id="JACMSC010000011">
    <property type="protein sequence ID" value="KAG6501292.1"/>
    <property type="molecule type" value="Genomic_DNA"/>
</dbReference>
<sequence>MEKQSRPLIVAMKGHPGTGKSTLAAALAAALSCPLLDKDDVRDCTLSLQHALAATSSSSSSASAASLLNDLSYSVLWQVAATQLRLGLSVVIDSPLSRRAHLDHLIDLAHSSDSSVGAAGLVVIECRPSDADEWRRRIEARGAAATEAAGGGGEGWHKPATWEQLQELLEDYQGCTDYDVGRVPRLVVDTTSPEIGFKETVARVLEFINLF</sequence>
<reference evidence="1 2" key="1">
    <citation type="submission" date="2020-08" db="EMBL/GenBank/DDBJ databases">
        <title>Plant Genome Project.</title>
        <authorList>
            <person name="Zhang R.-G."/>
        </authorList>
    </citation>
    <scope>NUCLEOTIDE SEQUENCE [LARGE SCALE GENOMIC DNA]</scope>
    <source>
        <tissue evidence="1">Rhizome</tissue>
    </source>
</reference>
<evidence type="ECO:0000313" key="1">
    <source>
        <dbReference type="EMBL" id="KAG6501292.1"/>
    </source>
</evidence>
<dbReference type="Pfam" id="PF13671">
    <property type="entry name" value="AAA_33"/>
    <property type="match status" value="1"/>
</dbReference>
<comment type="caution">
    <text evidence="1">The sequence shown here is derived from an EMBL/GenBank/DDBJ whole genome shotgun (WGS) entry which is preliminary data.</text>
</comment>
<gene>
    <name evidence="1" type="ORF">ZIOFF_041171</name>
</gene>
<dbReference type="AlphaFoldDB" id="A0A8J5GDD6"/>
<protein>
    <submittedName>
        <fullName evidence="1">Uncharacterized protein</fullName>
    </submittedName>
</protein>
<dbReference type="PROSITE" id="PS51257">
    <property type="entry name" value="PROKAR_LIPOPROTEIN"/>
    <property type="match status" value="1"/>
</dbReference>
<dbReference type="PANTHER" id="PTHR37807:SF3">
    <property type="entry name" value="OS07G0160300 PROTEIN"/>
    <property type="match status" value="1"/>
</dbReference>
<proteinExistence type="predicted"/>